<evidence type="ECO:0000256" key="1">
    <source>
        <dbReference type="SAM" id="Phobius"/>
    </source>
</evidence>
<protein>
    <recommendedName>
        <fullName evidence="4">DUF2809 domain-containing protein</fullName>
    </recommendedName>
</protein>
<sequence>MADPRARRRRLAAGLLVVPVVVLGLGARFLAAGPAADLSGGVLYAVLIYVLLVFLRPRAAAWSNAAITLAFCTAIELLQITSIPATLGAAFPPIRLVLGSTFVPLDLLAYAIGTALAFGIDSLIGSVRAGRE</sequence>
<proteinExistence type="predicted"/>
<dbReference type="EMBL" id="JAGIOF010000001">
    <property type="protein sequence ID" value="MBP2386374.1"/>
    <property type="molecule type" value="Genomic_DNA"/>
</dbReference>
<dbReference type="InterPro" id="IPR021257">
    <property type="entry name" value="DUF2809"/>
</dbReference>
<evidence type="ECO:0000313" key="3">
    <source>
        <dbReference type="Proteomes" id="UP001296993"/>
    </source>
</evidence>
<evidence type="ECO:0000313" key="2">
    <source>
        <dbReference type="EMBL" id="MBP2386374.1"/>
    </source>
</evidence>
<feature type="transmembrane region" description="Helical" evidence="1">
    <location>
        <begin position="107"/>
        <end position="127"/>
    </location>
</feature>
<comment type="caution">
    <text evidence="2">The sequence shown here is derived from an EMBL/GenBank/DDBJ whole genome shotgun (WGS) entry which is preliminary data.</text>
</comment>
<feature type="transmembrane region" description="Helical" evidence="1">
    <location>
        <begin position="38"/>
        <end position="55"/>
    </location>
</feature>
<keyword evidence="1" id="KW-1133">Transmembrane helix</keyword>
<dbReference type="RefSeq" id="WP_209997280.1">
    <property type="nucleotide sequence ID" value="NZ_BAAAJY010000002.1"/>
</dbReference>
<keyword evidence="1" id="KW-0812">Transmembrane</keyword>
<dbReference type="Proteomes" id="UP001296993">
    <property type="component" value="Unassembled WGS sequence"/>
</dbReference>
<feature type="transmembrane region" description="Helical" evidence="1">
    <location>
        <begin position="12"/>
        <end position="32"/>
    </location>
</feature>
<dbReference type="Pfam" id="PF10990">
    <property type="entry name" value="DUF2809"/>
    <property type="match status" value="1"/>
</dbReference>
<name>A0ABS4XD23_9MICC</name>
<feature type="transmembrane region" description="Helical" evidence="1">
    <location>
        <begin position="67"/>
        <end position="87"/>
    </location>
</feature>
<accession>A0ABS4XD23</accession>
<keyword evidence="1" id="KW-0472">Membrane</keyword>
<reference evidence="2 3" key="1">
    <citation type="submission" date="2021-03" db="EMBL/GenBank/DDBJ databases">
        <title>Sequencing the genomes of 1000 actinobacteria strains.</title>
        <authorList>
            <person name="Klenk H.-P."/>
        </authorList>
    </citation>
    <scope>NUCLEOTIDE SEQUENCE [LARGE SCALE GENOMIC DNA]</scope>
    <source>
        <strain evidence="2 3">DSM 15797</strain>
    </source>
</reference>
<organism evidence="2 3">
    <name type="scientific">Paeniglutamicibacter kerguelensis</name>
    <dbReference type="NCBI Taxonomy" id="254788"/>
    <lineage>
        <taxon>Bacteria</taxon>
        <taxon>Bacillati</taxon>
        <taxon>Actinomycetota</taxon>
        <taxon>Actinomycetes</taxon>
        <taxon>Micrococcales</taxon>
        <taxon>Micrococcaceae</taxon>
        <taxon>Paeniglutamicibacter</taxon>
    </lineage>
</organism>
<gene>
    <name evidence="2" type="ORF">JOF47_001885</name>
</gene>
<keyword evidence="3" id="KW-1185">Reference proteome</keyword>
<evidence type="ECO:0008006" key="4">
    <source>
        <dbReference type="Google" id="ProtNLM"/>
    </source>
</evidence>